<comment type="caution">
    <text evidence="1">The sequence shown here is derived from an EMBL/GenBank/DDBJ whole genome shotgun (WGS) entry which is preliminary data.</text>
</comment>
<evidence type="ECO:0000313" key="1">
    <source>
        <dbReference type="EMBL" id="GAI21547.1"/>
    </source>
</evidence>
<dbReference type="EMBL" id="BARV01022570">
    <property type="protein sequence ID" value="GAI21547.1"/>
    <property type="molecule type" value="Genomic_DNA"/>
</dbReference>
<protein>
    <recommendedName>
        <fullName evidence="2">LptD C-terminal domain-containing protein</fullName>
    </recommendedName>
</protein>
<name>X1LQC0_9ZZZZ</name>
<accession>X1LQC0</accession>
<gene>
    <name evidence="1" type="ORF">S06H3_37188</name>
</gene>
<feature type="non-terminal residue" evidence="1">
    <location>
        <position position="1"/>
    </location>
</feature>
<organism evidence="1">
    <name type="scientific">marine sediment metagenome</name>
    <dbReference type="NCBI Taxonomy" id="412755"/>
    <lineage>
        <taxon>unclassified sequences</taxon>
        <taxon>metagenomes</taxon>
        <taxon>ecological metagenomes</taxon>
    </lineage>
</organism>
<dbReference type="AlphaFoldDB" id="X1LQC0"/>
<proteinExistence type="predicted"/>
<feature type="non-terminal residue" evidence="1">
    <location>
        <position position="270"/>
    </location>
</feature>
<reference evidence="1" key="1">
    <citation type="journal article" date="2014" name="Front. Microbiol.">
        <title>High frequency of phylogenetically diverse reductive dehalogenase-homologous genes in deep subseafloor sedimentary metagenomes.</title>
        <authorList>
            <person name="Kawai M."/>
            <person name="Futagami T."/>
            <person name="Toyoda A."/>
            <person name="Takaki Y."/>
            <person name="Nishi S."/>
            <person name="Hori S."/>
            <person name="Arai W."/>
            <person name="Tsubouchi T."/>
            <person name="Morono Y."/>
            <person name="Uchiyama I."/>
            <person name="Ito T."/>
            <person name="Fujiyama A."/>
            <person name="Inagaki F."/>
            <person name="Takami H."/>
        </authorList>
    </citation>
    <scope>NUCLEOTIDE SEQUENCE</scope>
    <source>
        <strain evidence="1">Expedition CK06-06</strain>
    </source>
</reference>
<sequence>DAPTAIDTTAEDGCGQMYFDGGQHTVALDAESYDGHALYANIERDARLWKFDIDFSATSPTFRADNGFIVRNDSRRVSGWTGLFFRPNGKVVTSITPELAFGRIWNYQGTRKDEWLSADLCINLAKRTHFHSSFMLSRERWRGVWFDDIRRVSVNVDNETFDAFRLGVHFSYGNTIARNVDSLPVMGRATEVSISGTIKPLQQLTFEPSVDYLKLNNRDTREKIHEGSVIRARLNYQFTRELFVRMIVQYDDFDNDLRFEPLVTYKLNPY</sequence>
<evidence type="ECO:0008006" key="2">
    <source>
        <dbReference type="Google" id="ProtNLM"/>
    </source>
</evidence>